<accession>A0A158R0H5</accession>
<feature type="compositionally biased region" description="Polar residues" evidence="6">
    <location>
        <begin position="828"/>
        <end position="856"/>
    </location>
</feature>
<keyword evidence="9" id="KW-1185">Reference proteome</keyword>
<protein>
    <recommendedName>
        <fullName evidence="5">BCL2-associated athanogene 6</fullName>
    </recommendedName>
</protein>
<evidence type="ECO:0000256" key="3">
    <source>
        <dbReference type="ARBA" id="ARBA00022703"/>
    </source>
</evidence>
<sequence>MKMNIRLKIMDQTDHRFEVDDQTLLSDFRLQVAERLHIPPDRQRIIFAELVRSAIANIPYLTEHQRGNLTLRWETPNSLHIVLPAQRNPHLASPALERVAIVEGILDQIAHFHRVVEGDDGIVDKIDEFLEGTHLYNQENTAVMNEQIRAVALSLEIATVNSEQAGEDESDEHGARYQRVEETNGSPGFVMRHAITQDLVDLLTRLRNEQESLRPHLIRYERILNSRMLYNIDDEEHTDTDYRANFFTVYMEHVQRVLHRLSHAWHLTSDLSVYLHTPIPRRLLPNYQQFQLLAPTEGEIILEFHALRGSTPSEATTNEPSWRFLEFPPPGADVQELTSDEVRIMGMNPTIRRMQQLGIAVPIPIHTHTAMGQVNVHAGPSSGHPPQMMPPRRFFPPRRNGPASMGAPPPFPGGGVPNRGTNRPEMRLGNAPNQRFSSPGPVNARQVPAYQGASDTMAPAGDQEGSSLEQAIVQALEQGLPLLIVMSTSLAFCEVMVFSGHALNRGLSSAWTNSDGVHSSRVMSPTPPGNQRSAAPSLGSMARGVISQTGGEVPFMSEVISNIMRSNGLGGAVQPYVDVIMEYGEAGPPADVNQGQQQVLNMAMSGLPPTDDHGRPPTAISYHVDVHQFEIFRHPAQPEAASQESQDAPAADSSNMPPHAPSTSAAAPVDSARLPPFRNGVAQNRQRQRGTPSDFPFIVGSVGFPSEMHFMAPRQDDALSSDAVTNRRAVPINDYERVVLGVGSSGDIVITDENLFENFVQLAVRSALSRMAHLDQDRNSQNARGGQRVFPGGSAIQLPGGGEIVQATVSAPVFVRAEIEQHPLVHSDSATGNVRGTGESSQQLNGVAGVQSSSSIPEVEEGRAIINELASSHAAGMNTRLTTILDSSHAPSSMLRPGNGSGIFAQLEALILNFATLGDVANMISMNFSPLETHRSRFRAHVIENQLNGNSMPSADDLLSASTRLAALRSSIASVVRAAGGDLERDWNGRRVNLSSTIHNVEVAAIQQLLRAVLDRNSTDAEFCRRVQNVLRDYVRHLVALGNHSFSGTSQDDYMRIAHEFLNRADRNVGVVDVNLRRLLHLRNCLVPRLAATLRDQGRFPNLDEIPSRLFVWSTSNEHEMQQGSVESARQSSAFDQSCNGMSGSPADVDNSNETEPSTSRDCTFMSAQAAVAEGDAQLQAQLRSYDGNWQRSFPNFVETIERDILSAQTNPRQLRNPSDAYQTAYPEQARRMVVPDRGSEEDVLQSALRETLRNVFRGNVPAAVTGNMNSSAVLGAFGELMESALQRRVEEDPEYDELLCPDAARRFTRRP</sequence>
<feature type="compositionally biased region" description="Polar residues" evidence="6">
    <location>
        <begin position="1122"/>
        <end position="1143"/>
    </location>
</feature>
<dbReference type="EMBL" id="UYSL01020609">
    <property type="protein sequence ID" value="VDL75419.1"/>
    <property type="molecule type" value="Genomic_DNA"/>
</dbReference>
<dbReference type="GO" id="GO:0006915">
    <property type="term" value="P:apoptotic process"/>
    <property type="evidence" value="ECO:0007669"/>
    <property type="project" value="UniProtKB-KW"/>
</dbReference>
<evidence type="ECO:0000256" key="6">
    <source>
        <dbReference type="SAM" id="MobiDB-lite"/>
    </source>
</evidence>
<dbReference type="InterPro" id="IPR029071">
    <property type="entry name" value="Ubiquitin-like_domsf"/>
</dbReference>
<dbReference type="Pfam" id="PF12057">
    <property type="entry name" value="BAG6"/>
    <property type="match status" value="1"/>
</dbReference>
<dbReference type="SUPFAM" id="SSF54236">
    <property type="entry name" value="Ubiquitin-like"/>
    <property type="match status" value="1"/>
</dbReference>
<keyword evidence="3" id="KW-0053">Apoptosis</keyword>
<feature type="compositionally biased region" description="Polar residues" evidence="6">
    <location>
        <begin position="518"/>
        <end position="534"/>
    </location>
</feature>
<evidence type="ECO:0000256" key="1">
    <source>
        <dbReference type="ARBA" id="ARBA00004550"/>
    </source>
</evidence>
<feature type="region of interest" description="Disordered" evidence="6">
    <location>
        <begin position="637"/>
        <end position="677"/>
    </location>
</feature>
<reference evidence="8 9" key="2">
    <citation type="submission" date="2018-11" db="EMBL/GenBank/DDBJ databases">
        <authorList>
            <consortium name="Pathogen Informatics"/>
        </authorList>
    </citation>
    <scope>NUCLEOTIDE SEQUENCE [LARGE SCALE GENOMIC DNA]</scope>
</reference>
<reference evidence="10" key="1">
    <citation type="submission" date="2016-04" db="UniProtKB">
        <authorList>
            <consortium name="WormBaseParasite"/>
        </authorList>
    </citation>
    <scope>IDENTIFICATION</scope>
</reference>
<dbReference type="STRING" id="27835.A0A158R0H5"/>
<gene>
    <name evidence="8" type="ORF">NBR_LOCUS11830</name>
</gene>
<feature type="region of interest" description="Disordered" evidence="6">
    <location>
        <begin position="518"/>
        <end position="538"/>
    </location>
</feature>
<evidence type="ECO:0000313" key="8">
    <source>
        <dbReference type="EMBL" id="VDL75419.1"/>
    </source>
</evidence>
<keyword evidence="4" id="KW-0156">Chromatin regulator</keyword>
<name>A0A158R0H5_NIPBR</name>
<feature type="compositionally biased region" description="Low complexity" evidence="6">
    <location>
        <begin position="397"/>
        <end position="406"/>
    </location>
</feature>
<feature type="compositionally biased region" description="Polar residues" evidence="6">
    <location>
        <begin position="640"/>
        <end position="656"/>
    </location>
</feature>
<dbReference type="PROSITE" id="PS50053">
    <property type="entry name" value="UBIQUITIN_2"/>
    <property type="match status" value="1"/>
</dbReference>
<feature type="region of interest" description="Disordered" evidence="6">
    <location>
        <begin position="827"/>
        <end position="856"/>
    </location>
</feature>
<dbReference type="GO" id="GO:0006325">
    <property type="term" value="P:chromatin organization"/>
    <property type="evidence" value="ECO:0007669"/>
    <property type="project" value="UniProtKB-KW"/>
</dbReference>
<evidence type="ECO:0000256" key="4">
    <source>
        <dbReference type="ARBA" id="ARBA00022853"/>
    </source>
</evidence>
<feature type="region of interest" description="Disordered" evidence="6">
    <location>
        <begin position="1121"/>
        <end position="1160"/>
    </location>
</feature>
<dbReference type="InterPro" id="IPR021925">
    <property type="entry name" value="BAG6"/>
</dbReference>
<evidence type="ECO:0000256" key="2">
    <source>
        <dbReference type="ARBA" id="ARBA00022525"/>
    </source>
</evidence>
<comment type="subcellular location">
    <subcellularLocation>
        <location evidence="1">Secreted</location>
        <location evidence="1">Extracellular exosome</location>
    </subcellularLocation>
</comment>
<feature type="domain" description="Ubiquitin-like" evidence="7">
    <location>
        <begin position="3"/>
        <end position="48"/>
    </location>
</feature>
<dbReference type="Gene3D" id="3.10.20.90">
    <property type="entry name" value="Phosphatidylinositol 3-kinase Catalytic Subunit, Chain A, domain 1"/>
    <property type="match status" value="1"/>
</dbReference>
<proteinExistence type="predicted"/>
<evidence type="ECO:0000313" key="10">
    <source>
        <dbReference type="WBParaSite" id="NBR_0001182901-mRNA-1"/>
    </source>
</evidence>
<dbReference type="WBParaSite" id="NBR_0001182901-mRNA-1">
    <property type="protein sequence ID" value="NBR_0001182901-mRNA-1"/>
    <property type="gene ID" value="NBR_0001182901"/>
</dbReference>
<dbReference type="Proteomes" id="UP000271162">
    <property type="component" value="Unassembled WGS sequence"/>
</dbReference>
<feature type="region of interest" description="Disordered" evidence="6">
    <location>
        <begin position="396"/>
        <end position="441"/>
    </location>
</feature>
<organism evidence="10">
    <name type="scientific">Nippostrongylus brasiliensis</name>
    <name type="common">Rat hookworm</name>
    <dbReference type="NCBI Taxonomy" id="27835"/>
    <lineage>
        <taxon>Eukaryota</taxon>
        <taxon>Metazoa</taxon>
        <taxon>Ecdysozoa</taxon>
        <taxon>Nematoda</taxon>
        <taxon>Chromadorea</taxon>
        <taxon>Rhabditida</taxon>
        <taxon>Rhabditina</taxon>
        <taxon>Rhabditomorpha</taxon>
        <taxon>Strongyloidea</taxon>
        <taxon>Heligmosomidae</taxon>
        <taxon>Nippostrongylus</taxon>
    </lineage>
</organism>
<evidence type="ECO:0000259" key="7">
    <source>
        <dbReference type="PROSITE" id="PS50053"/>
    </source>
</evidence>
<dbReference type="OMA" id="NVFNDNC"/>
<evidence type="ECO:0000313" key="9">
    <source>
        <dbReference type="Proteomes" id="UP000271162"/>
    </source>
</evidence>
<evidence type="ECO:0000256" key="5">
    <source>
        <dbReference type="ARBA" id="ARBA00030033"/>
    </source>
</evidence>
<feature type="compositionally biased region" description="Polar residues" evidence="6">
    <location>
        <begin position="1150"/>
        <end position="1160"/>
    </location>
</feature>
<dbReference type="GO" id="GO:0005576">
    <property type="term" value="C:extracellular region"/>
    <property type="evidence" value="ECO:0007669"/>
    <property type="project" value="UniProtKB-SubCell"/>
</dbReference>
<keyword evidence="2" id="KW-0964">Secreted</keyword>
<dbReference type="InterPro" id="IPR000626">
    <property type="entry name" value="Ubiquitin-like_dom"/>
</dbReference>